<evidence type="ECO:0000256" key="1">
    <source>
        <dbReference type="ARBA" id="ARBA00022737"/>
    </source>
</evidence>
<feature type="repeat" description="PPR" evidence="3">
    <location>
        <begin position="329"/>
        <end position="359"/>
    </location>
</feature>
<dbReference type="Proteomes" id="UP001604336">
    <property type="component" value="Unassembled WGS sequence"/>
</dbReference>
<feature type="repeat" description="PPR" evidence="3">
    <location>
        <begin position="425"/>
        <end position="459"/>
    </location>
</feature>
<keyword evidence="1" id="KW-0677">Repeat</keyword>
<dbReference type="Pfam" id="PF01535">
    <property type="entry name" value="PPR"/>
    <property type="match status" value="5"/>
</dbReference>
<dbReference type="InterPro" id="IPR011990">
    <property type="entry name" value="TPR-like_helical_dom_sf"/>
</dbReference>
<protein>
    <submittedName>
        <fullName evidence="4">Pentatricopeptide repeat-containing protein</fullName>
    </submittedName>
</protein>
<keyword evidence="5" id="KW-1185">Reference proteome</keyword>
<name>A0ABD1PQZ4_9LAMI</name>
<dbReference type="FunFam" id="1.25.40.10:FF:001535">
    <property type="entry name" value="Putative pentatricopeptide repeat-containing protein, mitochondrial"/>
    <property type="match status" value="1"/>
</dbReference>
<dbReference type="InterPro" id="IPR002885">
    <property type="entry name" value="PPR_rpt"/>
</dbReference>
<feature type="repeat" description="PPR" evidence="3">
    <location>
        <begin position="562"/>
        <end position="596"/>
    </location>
</feature>
<gene>
    <name evidence="4" type="ORF">Adt_42192</name>
</gene>
<dbReference type="Pfam" id="PF13041">
    <property type="entry name" value="PPR_2"/>
    <property type="match status" value="2"/>
</dbReference>
<comment type="similarity">
    <text evidence="2">Belongs to the PPR family. PCMP-E subfamily.</text>
</comment>
<dbReference type="PANTHER" id="PTHR47926:SF525">
    <property type="entry name" value="EMB2261"/>
    <property type="match status" value="1"/>
</dbReference>
<dbReference type="InterPro" id="IPR046848">
    <property type="entry name" value="E_motif"/>
</dbReference>
<dbReference type="SUPFAM" id="SSF48452">
    <property type="entry name" value="TPR-like"/>
    <property type="match status" value="1"/>
</dbReference>
<dbReference type="Gene3D" id="1.25.40.10">
    <property type="entry name" value="Tetratricopeptide repeat domain"/>
    <property type="match status" value="5"/>
</dbReference>
<dbReference type="FunFam" id="1.25.40.10:FF:001093">
    <property type="entry name" value="Pentatricopeptide repeat-containing protein At2g34400"/>
    <property type="match status" value="1"/>
</dbReference>
<dbReference type="Pfam" id="PF20431">
    <property type="entry name" value="E_motif"/>
    <property type="match status" value="1"/>
</dbReference>
<comment type="caution">
    <text evidence="4">The sequence shown here is derived from an EMBL/GenBank/DDBJ whole genome shotgun (WGS) entry which is preliminary data.</text>
</comment>
<dbReference type="NCBIfam" id="TIGR00756">
    <property type="entry name" value="PPR"/>
    <property type="match status" value="5"/>
</dbReference>
<accession>A0ABD1PQZ4</accession>
<dbReference type="PROSITE" id="PS51375">
    <property type="entry name" value="PPR"/>
    <property type="match status" value="4"/>
</dbReference>
<evidence type="ECO:0000313" key="5">
    <source>
        <dbReference type="Proteomes" id="UP001604336"/>
    </source>
</evidence>
<evidence type="ECO:0000256" key="2">
    <source>
        <dbReference type="ARBA" id="ARBA00061659"/>
    </source>
</evidence>
<reference evidence="5" key="1">
    <citation type="submission" date="2024-07" db="EMBL/GenBank/DDBJ databases">
        <title>Two chromosome-level genome assemblies of Korean endemic species Abeliophyllum distichum and Forsythia ovata (Oleaceae).</title>
        <authorList>
            <person name="Jang H."/>
        </authorList>
    </citation>
    <scope>NUCLEOTIDE SEQUENCE [LARGE SCALE GENOMIC DNA]</scope>
</reference>
<dbReference type="EMBL" id="JBFOLK010000013">
    <property type="protein sequence ID" value="KAL2466341.1"/>
    <property type="molecule type" value="Genomic_DNA"/>
</dbReference>
<evidence type="ECO:0000256" key="3">
    <source>
        <dbReference type="PROSITE-ProRule" id="PRU00708"/>
    </source>
</evidence>
<evidence type="ECO:0000313" key="4">
    <source>
        <dbReference type="EMBL" id="KAL2466341.1"/>
    </source>
</evidence>
<dbReference type="PANTHER" id="PTHR47926">
    <property type="entry name" value="PENTATRICOPEPTIDE REPEAT-CONTAINING PROTEIN"/>
    <property type="match status" value="1"/>
</dbReference>
<proteinExistence type="inferred from homology"/>
<dbReference type="AlphaFoldDB" id="A0ABD1PQZ4"/>
<sequence length="633" mass="70751">MKLFLIRQYTSLTHPRHPPSTPSQIIQLCRSGFVSDAIGLLNSINTTSQQPQNNITSKPILYATVIQACTKVYSFILGLQLHCYVLKSGLETDRFVGNSLLALYFKLGPNFSDTTKFFDGLYYKDVVSWTSIISGYIRVGKPRNSILLYLDMINFGIEPNAFTLSAVIRASAELRELSMGKCLHAVVIKFGFGFNNVIISALIDMYGRNHQPGDSLKVFEEMLEPDFICWTSVISALTRSDLYAEALELFYFMHRHYGFSPDGYTFGSILTALGNLGRLKQGIESHAKVITSGLCKDNIFVESSLVDMYAKCGLVNESRSVFDQMDKKNSVSWCALLGGYCSNGDFETVVQLFRNMDVDLYSFGTVLRACAGLAAVKLGKEVHCQYLKRGGWKDVVVESALVDLYAKCGFVDFAYRIFIKTPLRNSITWNSMISGFAQNGRGGEAVRIFNRMIQEGVEPDYISFIGVLFACSHNGLVDQGRKYFVSMSMDYGIKAGIEHYSCMVDLLGRAGEIEEAEVLIKNSQFSNDSSLWAALLGACTTSTSPTIAERVAKKMMELRPDYHLSYVLLANVYRAVGRWNDAHKIWNRMQRRGIKKTPGRSWIENNSSSSFSFLVNSPNIPGECASTEKPQFI</sequence>
<dbReference type="InterPro" id="IPR046960">
    <property type="entry name" value="PPR_At4g14850-like_plant"/>
</dbReference>
<feature type="repeat" description="PPR" evidence="3">
    <location>
        <begin position="125"/>
        <end position="159"/>
    </location>
</feature>
<organism evidence="4 5">
    <name type="scientific">Abeliophyllum distichum</name>
    <dbReference type="NCBI Taxonomy" id="126358"/>
    <lineage>
        <taxon>Eukaryota</taxon>
        <taxon>Viridiplantae</taxon>
        <taxon>Streptophyta</taxon>
        <taxon>Embryophyta</taxon>
        <taxon>Tracheophyta</taxon>
        <taxon>Spermatophyta</taxon>
        <taxon>Magnoliopsida</taxon>
        <taxon>eudicotyledons</taxon>
        <taxon>Gunneridae</taxon>
        <taxon>Pentapetalae</taxon>
        <taxon>asterids</taxon>
        <taxon>lamiids</taxon>
        <taxon>Lamiales</taxon>
        <taxon>Oleaceae</taxon>
        <taxon>Forsythieae</taxon>
        <taxon>Abeliophyllum</taxon>
    </lineage>
</organism>